<dbReference type="FunFam" id="2.40.110.10:FF:000011">
    <property type="entry name" value="Acyl-CoA dehydrogenase FadE34"/>
    <property type="match status" value="1"/>
</dbReference>
<dbReference type="SUPFAM" id="SSF47203">
    <property type="entry name" value="Acyl-CoA dehydrogenase C-terminal domain-like"/>
    <property type="match status" value="1"/>
</dbReference>
<evidence type="ECO:0000256" key="4">
    <source>
        <dbReference type="ARBA" id="ARBA00022827"/>
    </source>
</evidence>
<keyword evidence="5 6" id="KW-0560">Oxidoreductase</keyword>
<comment type="caution">
    <text evidence="10">The sequence shown here is derived from an EMBL/GenBank/DDBJ whole genome shotgun (WGS) entry which is preliminary data.</text>
</comment>
<dbReference type="Pfam" id="PF00441">
    <property type="entry name" value="Acyl-CoA_dh_1"/>
    <property type="match status" value="1"/>
</dbReference>
<evidence type="ECO:0000313" key="10">
    <source>
        <dbReference type="EMBL" id="RDV06543.1"/>
    </source>
</evidence>
<comment type="similarity">
    <text evidence="2 6">Belongs to the acyl-CoA dehydrogenase family.</text>
</comment>
<dbReference type="GO" id="GO:0005886">
    <property type="term" value="C:plasma membrane"/>
    <property type="evidence" value="ECO:0007669"/>
    <property type="project" value="TreeGrafter"/>
</dbReference>
<protein>
    <submittedName>
        <fullName evidence="10">Acyl-CoA dehydrogenase</fullName>
    </submittedName>
</protein>
<name>A0A371BGK3_9SPHN</name>
<proteinExistence type="inferred from homology"/>
<evidence type="ECO:0000256" key="3">
    <source>
        <dbReference type="ARBA" id="ARBA00022630"/>
    </source>
</evidence>
<reference evidence="11" key="1">
    <citation type="submission" date="2018-08" db="EMBL/GenBank/DDBJ databases">
        <authorList>
            <person name="Kim S.-J."/>
            <person name="Jung G.-Y."/>
        </authorList>
    </citation>
    <scope>NUCLEOTIDE SEQUENCE [LARGE SCALE GENOMIC DNA]</scope>
    <source>
        <strain evidence="11">GY_G</strain>
    </source>
</reference>
<dbReference type="AlphaFoldDB" id="A0A371BGK3"/>
<evidence type="ECO:0000256" key="2">
    <source>
        <dbReference type="ARBA" id="ARBA00009347"/>
    </source>
</evidence>
<dbReference type="InterPro" id="IPR009100">
    <property type="entry name" value="AcylCoA_DH/oxidase_NM_dom_sf"/>
</dbReference>
<feature type="domain" description="Acyl-CoA oxidase/dehydrogenase middle" evidence="8">
    <location>
        <begin position="126"/>
        <end position="220"/>
    </location>
</feature>
<keyword evidence="3 6" id="KW-0285">Flavoprotein</keyword>
<keyword evidence="4 6" id="KW-0274">FAD</keyword>
<dbReference type="InterPro" id="IPR046373">
    <property type="entry name" value="Acyl-CoA_Oxase/DH_mid-dom_sf"/>
</dbReference>
<gene>
    <name evidence="10" type="ORF">DXH95_03730</name>
</gene>
<dbReference type="Proteomes" id="UP000263833">
    <property type="component" value="Unassembled WGS sequence"/>
</dbReference>
<dbReference type="Gene3D" id="1.10.540.10">
    <property type="entry name" value="Acyl-CoA dehydrogenase/oxidase, N-terminal domain"/>
    <property type="match status" value="1"/>
</dbReference>
<dbReference type="Pfam" id="PF02771">
    <property type="entry name" value="Acyl-CoA_dh_N"/>
    <property type="match status" value="1"/>
</dbReference>
<evidence type="ECO:0000256" key="5">
    <source>
        <dbReference type="ARBA" id="ARBA00023002"/>
    </source>
</evidence>
<dbReference type="Gene3D" id="1.20.140.10">
    <property type="entry name" value="Butyryl-CoA Dehydrogenase, subunit A, domain 3"/>
    <property type="match status" value="1"/>
</dbReference>
<dbReference type="Gene3D" id="2.40.110.10">
    <property type="entry name" value="Butyryl-CoA Dehydrogenase, subunit A, domain 2"/>
    <property type="match status" value="1"/>
</dbReference>
<organism evidence="10 11">
    <name type="scientific">Sphingorhabdus pulchriflava</name>
    <dbReference type="NCBI Taxonomy" id="2292257"/>
    <lineage>
        <taxon>Bacteria</taxon>
        <taxon>Pseudomonadati</taxon>
        <taxon>Pseudomonadota</taxon>
        <taxon>Alphaproteobacteria</taxon>
        <taxon>Sphingomonadales</taxon>
        <taxon>Sphingomonadaceae</taxon>
        <taxon>Sphingorhabdus</taxon>
    </lineage>
</organism>
<evidence type="ECO:0000259" key="7">
    <source>
        <dbReference type="Pfam" id="PF00441"/>
    </source>
</evidence>
<feature type="domain" description="Acyl-CoA dehydrogenase/oxidase C-terminal" evidence="7">
    <location>
        <begin position="232"/>
        <end position="389"/>
    </location>
</feature>
<dbReference type="GO" id="GO:0016627">
    <property type="term" value="F:oxidoreductase activity, acting on the CH-CH group of donors"/>
    <property type="evidence" value="ECO:0007669"/>
    <property type="project" value="InterPro"/>
</dbReference>
<evidence type="ECO:0000256" key="6">
    <source>
        <dbReference type="RuleBase" id="RU362125"/>
    </source>
</evidence>
<keyword evidence="11" id="KW-1185">Reference proteome</keyword>
<dbReference type="InterPro" id="IPR037069">
    <property type="entry name" value="AcylCoA_DH/ox_N_sf"/>
</dbReference>
<evidence type="ECO:0000256" key="1">
    <source>
        <dbReference type="ARBA" id="ARBA00001974"/>
    </source>
</evidence>
<dbReference type="RefSeq" id="WP_115548094.1">
    <property type="nucleotide sequence ID" value="NZ_QRGP01000001.1"/>
</dbReference>
<dbReference type="InterPro" id="IPR009075">
    <property type="entry name" value="AcylCo_DH/oxidase_C"/>
</dbReference>
<feature type="domain" description="Acyl-CoA dehydrogenase/oxidase N-terminal" evidence="9">
    <location>
        <begin position="7"/>
        <end position="122"/>
    </location>
</feature>
<dbReference type="InterPro" id="IPR052161">
    <property type="entry name" value="Mycobact_Acyl-CoA_DH"/>
</dbReference>
<dbReference type="InterPro" id="IPR036250">
    <property type="entry name" value="AcylCo_DH-like_C"/>
</dbReference>
<dbReference type="Pfam" id="PF02770">
    <property type="entry name" value="Acyl-CoA_dh_M"/>
    <property type="match status" value="1"/>
</dbReference>
<dbReference type="InterPro" id="IPR013786">
    <property type="entry name" value="AcylCoA_DH/ox_N"/>
</dbReference>
<comment type="cofactor">
    <cofactor evidence="1 6">
        <name>FAD</name>
        <dbReference type="ChEBI" id="CHEBI:57692"/>
    </cofactor>
</comment>
<dbReference type="PANTHER" id="PTHR43292">
    <property type="entry name" value="ACYL-COA DEHYDROGENASE"/>
    <property type="match status" value="1"/>
</dbReference>
<dbReference type="OrthoDB" id="9780544at2"/>
<dbReference type="EMBL" id="QRGP01000001">
    <property type="protein sequence ID" value="RDV06543.1"/>
    <property type="molecule type" value="Genomic_DNA"/>
</dbReference>
<evidence type="ECO:0000259" key="8">
    <source>
        <dbReference type="Pfam" id="PF02770"/>
    </source>
</evidence>
<evidence type="ECO:0000259" key="9">
    <source>
        <dbReference type="Pfam" id="PF02771"/>
    </source>
</evidence>
<sequence length="393" mass="43321">MSDTRIDQNAFRAEVRSWLAENLPPELRQAHNRATSVFVEKEFNLAWQAILLRKGWVAPHWPVERGGTGWNEAQRYIFASEYARAGAPSLAPMGLKMVAPVIMKYGSEAQKDYYLPKLLAGEHYWCQGYSEPQAGSDLAALQLRADSDGDNYVLNGSKIWTTHAHVANHMFCLVRTNRDGRPQEGITFLLLEMSTPGITVKPIISIAGDHDFNQVFFDNVRVPKSNRLGDEGKGWTVAKTLLEYERAAAYAAGLIEALAEVRAAAKEAEMLDDPAIRRRFAELDSQVRTIHAVEDMVLAAIGEGRDPGPASSMLKVQGTECQQKIQELAVDVAGIYAAPYQYEARQAGSNEGYVGPESALTATARYFNGRAASIYGGSNEIQRNIMAKLVLGL</sequence>
<dbReference type="SUPFAM" id="SSF56645">
    <property type="entry name" value="Acyl-CoA dehydrogenase NM domain-like"/>
    <property type="match status" value="1"/>
</dbReference>
<dbReference type="GO" id="GO:0050660">
    <property type="term" value="F:flavin adenine dinucleotide binding"/>
    <property type="evidence" value="ECO:0007669"/>
    <property type="project" value="InterPro"/>
</dbReference>
<dbReference type="PANTHER" id="PTHR43292:SF3">
    <property type="entry name" value="ACYL-COA DEHYDROGENASE FADE29"/>
    <property type="match status" value="1"/>
</dbReference>
<accession>A0A371BGK3</accession>
<dbReference type="InterPro" id="IPR006091">
    <property type="entry name" value="Acyl-CoA_Oxase/DH_mid-dom"/>
</dbReference>
<evidence type="ECO:0000313" key="11">
    <source>
        <dbReference type="Proteomes" id="UP000263833"/>
    </source>
</evidence>